<evidence type="ECO:0000256" key="1">
    <source>
        <dbReference type="ARBA" id="ARBA00001954"/>
    </source>
</evidence>
<dbReference type="Gene3D" id="2.60.120.620">
    <property type="entry name" value="q2cbj1_9rhob like domain"/>
    <property type="match status" value="1"/>
</dbReference>
<dbReference type="PANTHER" id="PTHR20883:SF48">
    <property type="entry name" value="ECTOINE DIOXYGENASE"/>
    <property type="match status" value="1"/>
</dbReference>
<gene>
    <name evidence="2" type="ORF">BGC07_13620</name>
</gene>
<proteinExistence type="predicted"/>
<dbReference type="InterPro" id="IPR008775">
    <property type="entry name" value="Phytyl_CoA_dOase-like"/>
</dbReference>
<protein>
    <recommendedName>
        <fullName evidence="4">Phytanoyl-CoA dioxygenase</fullName>
    </recommendedName>
</protein>
<comment type="caution">
    <text evidence="2">The sequence shown here is derived from an EMBL/GenBank/DDBJ whole genome shotgun (WGS) entry which is preliminary data.</text>
</comment>
<keyword evidence="3" id="KW-1185">Reference proteome</keyword>
<evidence type="ECO:0000313" key="2">
    <source>
        <dbReference type="EMBL" id="ODN43744.1"/>
    </source>
</evidence>
<evidence type="ECO:0000313" key="3">
    <source>
        <dbReference type="Proteomes" id="UP000094329"/>
    </source>
</evidence>
<dbReference type="SUPFAM" id="SSF51197">
    <property type="entry name" value="Clavaminate synthase-like"/>
    <property type="match status" value="1"/>
</dbReference>
<dbReference type="RefSeq" id="WP_069313540.1">
    <property type="nucleotide sequence ID" value="NZ_MDTU01000001.1"/>
</dbReference>
<organism evidence="2 3">
    <name type="scientific">Piscirickettsia litoralis</name>
    <dbReference type="NCBI Taxonomy" id="1891921"/>
    <lineage>
        <taxon>Bacteria</taxon>
        <taxon>Pseudomonadati</taxon>
        <taxon>Pseudomonadota</taxon>
        <taxon>Gammaproteobacteria</taxon>
        <taxon>Thiotrichales</taxon>
        <taxon>Piscirickettsiaceae</taxon>
        <taxon>Piscirickettsia</taxon>
    </lineage>
</organism>
<evidence type="ECO:0008006" key="4">
    <source>
        <dbReference type="Google" id="ProtNLM"/>
    </source>
</evidence>
<accession>A0ABX3A4F2</accession>
<dbReference type="PANTHER" id="PTHR20883">
    <property type="entry name" value="PHYTANOYL-COA DIOXYGENASE DOMAIN CONTAINING 1"/>
    <property type="match status" value="1"/>
</dbReference>
<sequence>MKTLESSKLQLENNGWLVVENVFSKDEVDLYKELIDRCEVTYQPWQDYRRPGIFHHLPLTDYRFLTVLEKIEDCNVLSHYFNNNQFILNSFGGVINNESMDKNIYIKEIHRDINVYIKDYPLMINVLVMLDSFSKLNGAIEILPGSHKVAGKPEVGEFERDSLQVLSNAGSILFFNSYIWHRAGISQVLDKRRALTLTYTQSYFKQQADYSEVFISLPTGMKNKFYKKILGRISKVPKSLDEWYMDYEK</sequence>
<dbReference type="Pfam" id="PF05721">
    <property type="entry name" value="PhyH"/>
    <property type="match status" value="1"/>
</dbReference>
<dbReference type="EMBL" id="MDTU01000001">
    <property type="protein sequence ID" value="ODN43744.1"/>
    <property type="molecule type" value="Genomic_DNA"/>
</dbReference>
<dbReference type="Proteomes" id="UP000094329">
    <property type="component" value="Unassembled WGS sequence"/>
</dbReference>
<comment type="cofactor">
    <cofactor evidence="1">
        <name>Fe(2+)</name>
        <dbReference type="ChEBI" id="CHEBI:29033"/>
    </cofactor>
</comment>
<reference evidence="2 3" key="1">
    <citation type="submission" date="2016-08" db="EMBL/GenBank/DDBJ databases">
        <title>Draft genome sequence of Candidatus Piscirickettsia litoralis, from seawater.</title>
        <authorList>
            <person name="Wan X."/>
            <person name="Lee A.J."/>
            <person name="Hou S."/>
            <person name="Donachie S.P."/>
        </authorList>
    </citation>
    <scope>NUCLEOTIDE SEQUENCE [LARGE SCALE GENOMIC DNA]</scope>
    <source>
        <strain evidence="2 3">Y2</strain>
    </source>
</reference>
<name>A0ABX3A4F2_9GAMM</name>